<organism evidence="1 2">
    <name type="scientific">Camellia sinensis</name>
    <name type="common">Tea plant</name>
    <name type="synonym">Thea sinensis</name>
    <dbReference type="NCBI Taxonomy" id="4442"/>
    <lineage>
        <taxon>Eukaryota</taxon>
        <taxon>Viridiplantae</taxon>
        <taxon>Streptophyta</taxon>
        <taxon>Embryophyta</taxon>
        <taxon>Tracheophyta</taxon>
        <taxon>Spermatophyta</taxon>
        <taxon>Magnoliopsida</taxon>
        <taxon>eudicotyledons</taxon>
        <taxon>Gunneridae</taxon>
        <taxon>Pentapetalae</taxon>
        <taxon>asterids</taxon>
        <taxon>Ericales</taxon>
        <taxon>Theaceae</taxon>
        <taxon>Camellia</taxon>
    </lineage>
</organism>
<comment type="caution">
    <text evidence="1">The sequence shown here is derived from an EMBL/GenBank/DDBJ whole genome shotgun (WGS) entry which is preliminary data.</text>
</comment>
<gene>
    <name evidence="1" type="ORF">HYC85_029986</name>
</gene>
<dbReference type="PROSITE" id="PS51257">
    <property type="entry name" value="PROKAR_LIPOPROTEIN"/>
    <property type="match status" value="1"/>
</dbReference>
<reference evidence="2" key="1">
    <citation type="journal article" date="2020" name="Nat. Commun.">
        <title>Genome assembly of wild tea tree DASZ reveals pedigree and selection history of tea varieties.</title>
        <authorList>
            <person name="Zhang W."/>
            <person name="Zhang Y."/>
            <person name="Qiu H."/>
            <person name="Guo Y."/>
            <person name="Wan H."/>
            <person name="Zhang X."/>
            <person name="Scossa F."/>
            <person name="Alseekh S."/>
            <person name="Zhang Q."/>
            <person name="Wang P."/>
            <person name="Xu L."/>
            <person name="Schmidt M.H."/>
            <person name="Jia X."/>
            <person name="Li D."/>
            <person name="Zhu A."/>
            <person name="Guo F."/>
            <person name="Chen W."/>
            <person name="Ni D."/>
            <person name="Usadel B."/>
            <person name="Fernie A.R."/>
            <person name="Wen W."/>
        </authorList>
    </citation>
    <scope>NUCLEOTIDE SEQUENCE [LARGE SCALE GENOMIC DNA]</scope>
    <source>
        <strain evidence="2">cv. G240</strain>
    </source>
</reference>
<keyword evidence="2" id="KW-1185">Reference proteome</keyword>
<protein>
    <submittedName>
        <fullName evidence="1">Uncharacterized protein</fullName>
    </submittedName>
</protein>
<dbReference type="AlphaFoldDB" id="A0A7J7G088"/>
<accession>A0A7J7G088</accession>
<proteinExistence type="predicted"/>
<evidence type="ECO:0000313" key="2">
    <source>
        <dbReference type="Proteomes" id="UP000593564"/>
    </source>
</evidence>
<sequence>MEKTIPLGLSSGGGCKRISIILRSMNPKRTLHEGIKVLLGLCHGKPIKAHKHHLGGGN</sequence>
<evidence type="ECO:0000313" key="1">
    <source>
        <dbReference type="EMBL" id="KAF5933815.1"/>
    </source>
</evidence>
<reference evidence="1 2" key="2">
    <citation type="submission" date="2020-07" db="EMBL/GenBank/DDBJ databases">
        <title>Genome assembly of wild tea tree DASZ reveals pedigree and selection history of tea varieties.</title>
        <authorList>
            <person name="Zhang W."/>
        </authorList>
    </citation>
    <scope>NUCLEOTIDE SEQUENCE [LARGE SCALE GENOMIC DNA]</scope>
    <source>
        <strain evidence="2">cv. G240</strain>
        <tissue evidence="1">Leaf</tissue>
    </source>
</reference>
<dbReference type="Proteomes" id="UP000593564">
    <property type="component" value="Unassembled WGS sequence"/>
</dbReference>
<name>A0A7J7G088_CAMSI</name>
<dbReference type="EMBL" id="JACBKZ010000014">
    <property type="protein sequence ID" value="KAF5933815.1"/>
    <property type="molecule type" value="Genomic_DNA"/>
</dbReference>